<organism evidence="1 2">
    <name type="scientific">Ureibacillus sinduriensis BLB-1 = JCM 15800</name>
    <dbReference type="NCBI Taxonomy" id="1384057"/>
    <lineage>
        <taxon>Bacteria</taxon>
        <taxon>Bacillati</taxon>
        <taxon>Bacillota</taxon>
        <taxon>Bacilli</taxon>
        <taxon>Bacillales</taxon>
        <taxon>Caryophanaceae</taxon>
        <taxon>Ureibacillus</taxon>
    </lineage>
</organism>
<dbReference type="EMBL" id="JPVO01000021">
    <property type="protein sequence ID" value="KGR79677.1"/>
    <property type="molecule type" value="Genomic_DNA"/>
</dbReference>
<comment type="caution">
    <text evidence="1">The sequence shown here is derived from an EMBL/GenBank/DDBJ whole genome shotgun (WGS) entry which is preliminary data.</text>
</comment>
<dbReference type="OrthoDB" id="2736501at2"/>
<dbReference type="eggNOG" id="ENOG502ZVZE">
    <property type="taxonomic scope" value="Bacteria"/>
</dbReference>
<proteinExistence type="predicted"/>
<protein>
    <submittedName>
        <fullName evidence="1">Uncharacterized protein</fullName>
    </submittedName>
</protein>
<dbReference type="RefSeq" id="WP_036197031.1">
    <property type="nucleotide sequence ID" value="NZ_AVCY01000035.1"/>
</dbReference>
<accession>A0A0A3IXX7</accession>
<gene>
    <name evidence="1" type="ORF">CD33_00340</name>
</gene>
<evidence type="ECO:0000313" key="2">
    <source>
        <dbReference type="Proteomes" id="UP000030408"/>
    </source>
</evidence>
<evidence type="ECO:0000313" key="1">
    <source>
        <dbReference type="EMBL" id="KGR79677.1"/>
    </source>
</evidence>
<dbReference type="AlphaFoldDB" id="A0A0A3IXX7"/>
<name>A0A0A3IXX7_9BACL</name>
<dbReference type="Proteomes" id="UP000030408">
    <property type="component" value="Unassembled WGS sequence"/>
</dbReference>
<sequence length="95" mass="10998">MGDVNWLNGSHKEENRIFDSEFEAKEWAEALYPDFVAYLSDKNNVGYATPDEKVIKYLTALFPQWASYINLQIGVCTGKTETNDQIIYKIWTVKL</sequence>
<reference evidence="1 2" key="1">
    <citation type="submission" date="2014-02" db="EMBL/GenBank/DDBJ databases">
        <title>Draft genome sequence of Lysinibacillus sinduriensis JCM 15800.</title>
        <authorList>
            <person name="Zhang F."/>
            <person name="Wang G."/>
            <person name="Zhang L."/>
        </authorList>
    </citation>
    <scope>NUCLEOTIDE SEQUENCE [LARGE SCALE GENOMIC DNA]</scope>
    <source>
        <strain evidence="1 2">JCM 15800</strain>
    </source>
</reference>
<keyword evidence="2" id="KW-1185">Reference proteome</keyword>